<evidence type="ECO:0000313" key="6">
    <source>
        <dbReference type="EMBL" id="KPI38080.1"/>
    </source>
</evidence>
<feature type="region of interest" description="Disordered" evidence="4">
    <location>
        <begin position="106"/>
        <end position="251"/>
    </location>
</feature>
<gene>
    <name evidence="6" type="ORF">AB675_1022</name>
</gene>
<dbReference type="GeneID" id="28730855"/>
<dbReference type="InterPro" id="IPR012340">
    <property type="entry name" value="NA-bd_OB-fold"/>
</dbReference>
<name>A0A0N1NZ18_9EURO</name>
<keyword evidence="1 3" id="KW-0820">tRNA-binding</keyword>
<feature type="compositionally biased region" description="Polar residues" evidence="4">
    <location>
        <begin position="146"/>
        <end position="174"/>
    </location>
</feature>
<dbReference type="STRING" id="1664694.A0A0N1NZ18"/>
<dbReference type="RefSeq" id="XP_017998043.1">
    <property type="nucleotide sequence ID" value="XM_018138986.1"/>
</dbReference>
<feature type="domain" description="TRNA-binding" evidence="5">
    <location>
        <begin position="254"/>
        <end position="380"/>
    </location>
</feature>
<evidence type="ECO:0000256" key="4">
    <source>
        <dbReference type="SAM" id="MobiDB-lite"/>
    </source>
</evidence>
<dbReference type="Gene3D" id="2.40.50.140">
    <property type="entry name" value="Nucleic acid-binding proteins"/>
    <property type="match status" value="1"/>
</dbReference>
<feature type="compositionally biased region" description="Low complexity" evidence="4">
    <location>
        <begin position="240"/>
        <end position="251"/>
    </location>
</feature>
<evidence type="ECO:0000256" key="3">
    <source>
        <dbReference type="PROSITE-ProRule" id="PRU00209"/>
    </source>
</evidence>
<comment type="caution">
    <text evidence="6">The sequence shown here is derived from an EMBL/GenBank/DDBJ whole genome shotgun (WGS) entry which is preliminary data.</text>
</comment>
<proteinExistence type="predicted"/>
<dbReference type="PANTHER" id="PTHR11586:SF33">
    <property type="entry name" value="AMINOACYL TRNA SYNTHASE COMPLEX-INTERACTING MULTIFUNCTIONAL PROTEIN 1"/>
    <property type="match status" value="1"/>
</dbReference>
<dbReference type="EMBL" id="LFJN01000020">
    <property type="protein sequence ID" value="KPI38080.1"/>
    <property type="molecule type" value="Genomic_DNA"/>
</dbReference>
<accession>A0A0N1NZ18</accession>
<keyword evidence="7" id="KW-1185">Reference proteome</keyword>
<dbReference type="PANTHER" id="PTHR11586">
    <property type="entry name" value="TRNA-AMINOACYLATION COFACTOR ARC1 FAMILY MEMBER"/>
    <property type="match status" value="1"/>
</dbReference>
<evidence type="ECO:0000256" key="1">
    <source>
        <dbReference type="ARBA" id="ARBA00022555"/>
    </source>
</evidence>
<sequence>MASPADETTSLLRRKAKRDVSEGNMIVTGDSAERKTFEIAIPTTGIPGCYSTFHCFDDGTTCEQIHHPQPSASSEFDLDTVPAHLHQAFRSPAEVAISGAIAASKTTVEPTLPCETEESTRSQHENSKPQTIRVGDSQPHLDQPVPRQTSQTLHNYSALSSGMSDHSRQASADLQKSPAKEHKPLVVGRTKPPQFNMSTPNTAAAEEELTKNVETNTISAAPASDTPTAPKPKKEKAPKQPKQQKPAPVTAPLSPALIDLRVGHILRAINHPNADSLYVSTIAMGDPEGTEHTQVDETTGKVVRTVCSGLNGLVPLAEMQDRKVVVVANLKPVNMRSIKSAAMVLAASPKAEEGADPHAADRVVELVNPPEGAEAGEPVFFEGWEYGEGKGPEKVLNPKKKQWEAIQPGFFTGEDLVVGFDAGKSEMEGDKKGDLIVKGKGKCTVKTLKGAVVR</sequence>
<reference evidence="6 7" key="1">
    <citation type="submission" date="2015-06" db="EMBL/GenBank/DDBJ databases">
        <title>Draft genome of the ant-associated black yeast Phialophora attae CBS 131958.</title>
        <authorList>
            <person name="Moreno L.F."/>
            <person name="Stielow B.J."/>
            <person name="de Hoog S."/>
            <person name="Vicente V.A."/>
            <person name="Weiss V.A."/>
            <person name="de Vries M."/>
            <person name="Cruz L.M."/>
            <person name="Souza E.M."/>
        </authorList>
    </citation>
    <scope>NUCLEOTIDE SEQUENCE [LARGE SCALE GENOMIC DNA]</scope>
    <source>
        <strain evidence="6 7">CBS 131958</strain>
    </source>
</reference>
<evidence type="ECO:0000259" key="5">
    <source>
        <dbReference type="PROSITE" id="PS50886"/>
    </source>
</evidence>
<feature type="compositionally biased region" description="Polar residues" evidence="4">
    <location>
        <begin position="193"/>
        <end position="202"/>
    </location>
</feature>
<dbReference type="GO" id="GO:0000049">
    <property type="term" value="F:tRNA binding"/>
    <property type="evidence" value="ECO:0007669"/>
    <property type="project" value="UniProtKB-UniRule"/>
</dbReference>
<dbReference type="SUPFAM" id="SSF50249">
    <property type="entry name" value="Nucleic acid-binding proteins"/>
    <property type="match status" value="1"/>
</dbReference>
<dbReference type="InterPro" id="IPR002547">
    <property type="entry name" value="tRNA-bd_dom"/>
</dbReference>
<dbReference type="Pfam" id="PF01588">
    <property type="entry name" value="tRNA_bind"/>
    <property type="match status" value="1"/>
</dbReference>
<dbReference type="OrthoDB" id="19141at2759"/>
<dbReference type="InterPro" id="IPR051270">
    <property type="entry name" value="Tyrosine-tRNA_ligase_regulator"/>
</dbReference>
<protein>
    <submittedName>
        <fullName evidence="6">tRNA-aminoacylation cofactor arc1</fullName>
    </submittedName>
</protein>
<feature type="compositionally biased region" description="Basic and acidic residues" evidence="4">
    <location>
        <begin position="118"/>
        <end position="127"/>
    </location>
</feature>
<evidence type="ECO:0000256" key="2">
    <source>
        <dbReference type="ARBA" id="ARBA00022884"/>
    </source>
</evidence>
<keyword evidence="2 3" id="KW-0694">RNA-binding</keyword>
<evidence type="ECO:0000313" key="7">
    <source>
        <dbReference type="Proteomes" id="UP000038010"/>
    </source>
</evidence>
<dbReference type="GO" id="GO:0017102">
    <property type="term" value="C:methionyl glutamyl tRNA synthetase complex"/>
    <property type="evidence" value="ECO:0007669"/>
    <property type="project" value="TreeGrafter"/>
</dbReference>
<organism evidence="6 7">
    <name type="scientific">Cyphellophora attinorum</name>
    <dbReference type="NCBI Taxonomy" id="1664694"/>
    <lineage>
        <taxon>Eukaryota</taxon>
        <taxon>Fungi</taxon>
        <taxon>Dikarya</taxon>
        <taxon>Ascomycota</taxon>
        <taxon>Pezizomycotina</taxon>
        <taxon>Eurotiomycetes</taxon>
        <taxon>Chaetothyriomycetidae</taxon>
        <taxon>Chaetothyriales</taxon>
        <taxon>Cyphellophoraceae</taxon>
        <taxon>Cyphellophora</taxon>
    </lineage>
</organism>
<dbReference type="Proteomes" id="UP000038010">
    <property type="component" value="Unassembled WGS sequence"/>
</dbReference>
<dbReference type="AlphaFoldDB" id="A0A0N1NZ18"/>
<dbReference type="PROSITE" id="PS50886">
    <property type="entry name" value="TRBD"/>
    <property type="match status" value="1"/>
</dbReference>
<dbReference type="VEuPathDB" id="FungiDB:AB675_1022"/>
<feature type="compositionally biased region" description="Low complexity" evidence="4">
    <location>
        <begin position="219"/>
        <end position="228"/>
    </location>
</feature>